<protein>
    <submittedName>
        <fullName evidence="1">Uncharacterized protein</fullName>
    </submittedName>
</protein>
<gene>
    <name evidence="1" type="ORF">H2O64_01990</name>
</gene>
<proteinExistence type="predicted"/>
<accession>A0ABR7Q4I0</accession>
<evidence type="ECO:0000313" key="1">
    <source>
        <dbReference type="EMBL" id="MBC8753423.1"/>
    </source>
</evidence>
<name>A0ABR7Q4I0_9FLAO</name>
<keyword evidence="2" id="KW-1185">Reference proteome</keyword>
<evidence type="ECO:0000313" key="2">
    <source>
        <dbReference type="Proteomes" id="UP000619238"/>
    </source>
</evidence>
<dbReference type="EMBL" id="JACGWS010000001">
    <property type="protein sequence ID" value="MBC8753423.1"/>
    <property type="molecule type" value="Genomic_DNA"/>
</dbReference>
<reference evidence="1 2" key="1">
    <citation type="submission" date="2020-07" db="EMBL/GenBank/DDBJ databases">
        <title>Description of Kordia aestuariivivens sp. nov., isolated from a tidal flat.</title>
        <authorList>
            <person name="Park S."/>
            <person name="Yoon J.-H."/>
        </authorList>
    </citation>
    <scope>NUCLEOTIDE SEQUENCE [LARGE SCALE GENOMIC DNA]</scope>
    <source>
        <strain evidence="1 2">YSTF-M3</strain>
    </source>
</reference>
<comment type="caution">
    <text evidence="1">The sequence shown here is derived from an EMBL/GenBank/DDBJ whole genome shotgun (WGS) entry which is preliminary data.</text>
</comment>
<dbReference type="Proteomes" id="UP000619238">
    <property type="component" value="Unassembled WGS sequence"/>
</dbReference>
<organism evidence="1 2">
    <name type="scientific">Kordia aestuariivivens</name>
    <dbReference type="NCBI Taxonomy" id="2759037"/>
    <lineage>
        <taxon>Bacteria</taxon>
        <taxon>Pseudomonadati</taxon>
        <taxon>Bacteroidota</taxon>
        <taxon>Flavobacteriia</taxon>
        <taxon>Flavobacteriales</taxon>
        <taxon>Flavobacteriaceae</taxon>
        <taxon>Kordia</taxon>
    </lineage>
</organism>
<sequence>MISYSQENRDDHFYTSTNIETGYSYSFGKPNNRNFHLLSIGINKTNYGGRHGGGFAYGIGTDIGLNTRNFTIGPKINGFIYYQFIVIGSELIMYTDFSQTSIRYVPIIGIGGEKFKLTVNPQVILSNKDFQPIDKGSIQLTVNFPLDRKQIKFKK</sequence>